<evidence type="ECO:0000256" key="1">
    <source>
        <dbReference type="SAM" id="MobiDB-lite"/>
    </source>
</evidence>
<comment type="caution">
    <text evidence="2">The sequence shown here is derived from an EMBL/GenBank/DDBJ whole genome shotgun (WGS) entry which is preliminary data.</text>
</comment>
<organism evidence="2">
    <name type="scientific">Tanacetum cinerariifolium</name>
    <name type="common">Dalmatian daisy</name>
    <name type="synonym">Chrysanthemum cinerariifolium</name>
    <dbReference type="NCBI Taxonomy" id="118510"/>
    <lineage>
        <taxon>Eukaryota</taxon>
        <taxon>Viridiplantae</taxon>
        <taxon>Streptophyta</taxon>
        <taxon>Embryophyta</taxon>
        <taxon>Tracheophyta</taxon>
        <taxon>Spermatophyta</taxon>
        <taxon>Magnoliopsida</taxon>
        <taxon>eudicotyledons</taxon>
        <taxon>Gunneridae</taxon>
        <taxon>Pentapetalae</taxon>
        <taxon>asterids</taxon>
        <taxon>campanulids</taxon>
        <taxon>Asterales</taxon>
        <taxon>Asteraceae</taxon>
        <taxon>Asteroideae</taxon>
        <taxon>Anthemideae</taxon>
        <taxon>Anthemidinae</taxon>
        <taxon>Tanacetum</taxon>
    </lineage>
</organism>
<protein>
    <submittedName>
        <fullName evidence="2">Uncharacterized protein</fullName>
    </submittedName>
</protein>
<accession>A0A699TBT4</accession>
<feature type="non-terminal residue" evidence="2">
    <location>
        <position position="1"/>
    </location>
</feature>
<name>A0A699TBT4_TANCI</name>
<sequence length="44" mass="5142">GGDDDQEYDEEEYDEETRDEESFDPIPKTLKTVMMKAMVKTILV</sequence>
<proteinExistence type="predicted"/>
<dbReference type="EMBL" id="BKCJ011222878">
    <property type="protein sequence ID" value="GFD06144.1"/>
    <property type="molecule type" value="Genomic_DNA"/>
</dbReference>
<feature type="compositionally biased region" description="Acidic residues" evidence="1">
    <location>
        <begin position="1"/>
        <end position="23"/>
    </location>
</feature>
<evidence type="ECO:0000313" key="2">
    <source>
        <dbReference type="EMBL" id="GFD06144.1"/>
    </source>
</evidence>
<dbReference type="AlphaFoldDB" id="A0A699TBT4"/>
<feature type="region of interest" description="Disordered" evidence="1">
    <location>
        <begin position="1"/>
        <end position="25"/>
    </location>
</feature>
<reference evidence="2" key="1">
    <citation type="journal article" date="2019" name="Sci. Rep.">
        <title>Draft genome of Tanacetum cinerariifolium, the natural source of mosquito coil.</title>
        <authorList>
            <person name="Yamashiro T."/>
            <person name="Shiraishi A."/>
            <person name="Satake H."/>
            <person name="Nakayama K."/>
        </authorList>
    </citation>
    <scope>NUCLEOTIDE SEQUENCE</scope>
</reference>
<gene>
    <name evidence="2" type="ORF">Tci_878113</name>
</gene>